<comment type="caution">
    <text evidence="1">The sequence shown here is derived from an EMBL/GenBank/DDBJ whole genome shotgun (WGS) entry which is preliminary data.</text>
</comment>
<gene>
    <name evidence="1" type="ORF">V7x_52530</name>
</gene>
<protein>
    <submittedName>
        <fullName evidence="1">Uncharacterized protein</fullName>
    </submittedName>
</protein>
<reference evidence="1 2" key="1">
    <citation type="submission" date="2019-02" db="EMBL/GenBank/DDBJ databases">
        <title>Deep-cultivation of Planctomycetes and their phenomic and genomic characterization uncovers novel biology.</title>
        <authorList>
            <person name="Wiegand S."/>
            <person name="Jogler M."/>
            <person name="Boedeker C."/>
            <person name="Pinto D."/>
            <person name="Vollmers J."/>
            <person name="Rivas-Marin E."/>
            <person name="Kohn T."/>
            <person name="Peeters S.H."/>
            <person name="Heuer A."/>
            <person name="Rast P."/>
            <person name="Oberbeckmann S."/>
            <person name="Bunk B."/>
            <person name="Jeske O."/>
            <person name="Meyerdierks A."/>
            <person name="Storesund J.E."/>
            <person name="Kallscheuer N."/>
            <person name="Luecker S."/>
            <person name="Lage O.M."/>
            <person name="Pohl T."/>
            <person name="Merkel B.J."/>
            <person name="Hornburger P."/>
            <person name="Mueller R.-W."/>
            <person name="Bruemmer F."/>
            <person name="Labrenz M."/>
            <person name="Spormann A.M."/>
            <person name="Op Den Camp H."/>
            <person name="Overmann J."/>
            <person name="Amann R."/>
            <person name="Jetten M.S.M."/>
            <person name="Mascher T."/>
            <person name="Medema M.H."/>
            <person name="Devos D.P."/>
            <person name="Kaster A.-K."/>
            <person name="Ovreas L."/>
            <person name="Rohde M."/>
            <person name="Galperin M.Y."/>
            <person name="Jogler C."/>
        </authorList>
    </citation>
    <scope>NUCLEOTIDE SEQUENCE [LARGE SCALE GENOMIC DNA]</scope>
    <source>
        <strain evidence="1 2">V7</strain>
    </source>
</reference>
<evidence type="ECO:0000313" key="2">
    <source>
        <dbReference type="Proteomes" id="UP000316476"/>
    </source>
</evidence>
<name>A0A5C6FHH6_9PLAN</name>
<proteinExistence type="predicted"/>
<organism evidence="1 2">
    <name type="scientific">Crateriforma conspicua</name>
    <dbReference type="NCBI Taxonomy" id="2527996"/>
    <lineage>
        <taxon>Bacteria</taxon>
        <taxon>Pseudomonadati</taxon>
        <taxon>Planctomycetota</taxon>
        <taxon>Planctomycetia</taxon>
        <taxon>Planctomycetales</taxon>
        <taxon>Planctomycetaceae</taxon>
        <taxon>Crateriforma</taxon>
    </lineage>
</organism>
<dbReference type="EMBL" id="SJPZ01000003">
    <property type="protein sequence ID" value="TWU60943.1"/>
    <property type="molecule type" value="Genomic_DNA"/>
</dbReference>
<dbReference type="AlphaFoldDB" id="A0A5C6FHH6"/>
<dbReference type="Proteomes" id="UP000316476">
    <property type="component" value="Unassembled WGS sequence"/>
</dbReference>
<evidence type="ECO:0000313" key="1">
    <source>
        <dbReference type="EMBL" id="TWU60943.1"/>
    </source>
</evidence>
<sequence length="64" mass="7100">MPTADPEEATPGLLALTTEQLCPPSPLTRSPHLHRTLTQTLAVEATFRFDVPLNMTRTIFHTSK</sequence>
<accession>A0A5C6FHH6</accession>